<feature type="compositionally biased region" description="Polar residues" evidence="1">
    <location>
        <begin position="276"/>
        <end position="287"/>
    </location>
</feature>
<keyword evidence="2" id="KW-1185">Reference proteome</keyword>
<organism evidence="2 3">
    <name type="scientific">Actinia tenebrosa</name>
    <name type="common">Australian red waratah sea anemone</name>
    <dbReference type="NCBI Taxonomy" id="6105"/>
    <lineage>
        <taxon>Eukaryota</taxon>
        <taxon>Metazoa</taxon>
        <taxon>Cnidaria</taxon>
        <taxon>Anthozoa</taxon>
        <taxon>Hexacorallia</taxon>
        <taxon>Actiniaria</taxon>
        <taxon>Actiniidae</taxon>
        <taxon>Actinia</taxon>
    </lineage>
</organism>
<dbReference type="GeneID" id="116288676"/>
<name>A0A6P8HFI5_ACTTE</name>
<reference evidence="3" key="1">
    <citation type="submission" date="2025-08" db="UniProtKB">
        <authorList>
            <consortium name="RefSeq"/>
        </authorList>
    </citation>
    <scope>IDENTIFICATION</scope>
</reference>
<dbReference type="KEGG" id="aten:116288676"/>
<evidence type="ECO:0000256" key="1">
    <source>
        <dbReference type="SAM" id="MobiDB-lite"/>
    </source>
</evidence>
<dbReference type="InParanoid" id="A0A6P8HFI5"/>
<dbReference type="Proteomes" id="UP000515163">
    <property type="component" value="Unplaced"/>
</dbReference>
<dbReference type="AlphaFoldDB" id="A0A6P8HFI5"/>
<protein>
    <submittedName>
        <fullName evidence="3">Uncharacterized protein LOC116288676</fullName>
    </submittedName>
</protein>
<feature type="region of interest" description="Disordered" evidence="1">
    <location>
        <begin position="354"/>
        <end position="419"/>
    </location>
</feature>
<feature type="compositionally biased region" description="Basic and acidic residues" evidence="1">
    <location>
        <begin position="852"/>
        <end position="878"/>
    </location>
</feature>
<proteinExistence type="predicted"/>
<sequence length="1055" mass="118579">MDVESEPVSLETNPESSADEIPVKQDNGHSIEDQIQSRKRPLRDISTGFTKAVIICNSSELTKSEANTYRPNNIVIELLKKNPMRYGKFTFKKFTSEGEIREGLSLRFTILKNKKFWFASADQYGKLNFRDMEEWSGRNLRRWLPGSSAMYIILENSQIDNERESRSSSDLSKDAPYSGISCTTVRAGTSTTTPVSWHDNNSQRALLDFLSSSEKSKLCNTQKMKMFAINAGQQESRPQNESSKSPARLDLRTLALHTKNERTDLESRLVLRRQHSFSSKETSTHEASFSPKRRRFHMSQSVPCFARLTGNNKPFIGDKNLENLDKKLEHHILENKRGKNDVAQSSHETMNTLSRTLYENSPEKHTKLISKKPFIPKDSNLGPRASSNESLESIGENKESTHSSPRESPQRITNYPDASRIPGFFQPYYLVPDPRTVLGRRPTSDEQKETEEKVSSGVSCADRVSPIQAIYVPSTGFYPWGQINQGSAAHLPDKGPGQVAFVPFEVLPYSTSRKLFPGVTSTNIDRNYETSRQEVPDLNKIDQRSLKETHSHEVKEEKQIPEKKTNGPLIENSEVSMETSPFELNDTKKIKDKDLVQKFLEMPSRIDESRIKEGKDLKYDCEMFPSSGPCKGGQSFVVVLNHPLEEDFDQATFRAKFNDHTSLVKLTRVDRSTLKGKAVPESSESGHVTVRVEADGHLIGCTSFIYEDGFADGLRKVMFSGENGEMMLRFMTASENERHELQAELIDWLELVVYLSAQRGSTSTIDKIFSSRYGVAVKAQCSTRPIQPHQLALTKNRRAELCQHPKNIHIRKDSEIKEPNKVVSPDQSAANNDFGQEMSSSSSPSVSIDSAHAQDRDESCDKDTKDKNRNASPGYEDKADNLMLLSSIASRMGIDAQDGSKNSFLNSSPSGQISNGAMSAATNTSREEDCATSGQERGCPRSGFLKKVFVLPANSLYLPSQSELCKLRGSRSSYCKVFFNAEMNETDVYEQIRMAFDDLVGFSFRLAVVDQTGKLVFYDGFWTGKVIRRKLRGNSVLYVVPVVEKTIQIDCKSAV</sequence>
<feature type="compositionally biased region" description="Low complexity" evidence="1">
    <location>
        <begin position="839"/>
        <end position="850"/>
    </location>
</feature>
<feature type="compositionally biased region" description="Basic and acidic residues" evidence="1">
    <location>
        <begin position="21"/>
        <end position="36"/>
    </location>
</feature>
<feature type="region of interest" description="Disordered" evidence="1">
    <location>
        <begin position="805"/>
        <end position="878"/>
    </location>
</feature>
<feature type="region of interest" description="Disordered" evidence="1">
    <location>
        <begin position="1"/>
        <end position="37"/>
    </location>
</feature>
<dbReference type="OrthoDB" id="5969833at2759"/>
<feature type="compositionally biased region" description="Basic and acidic residues" evidence="1">
    <location>
        <begin position="810"/>
        <end position="820"/>
    </location>
</feature>
<gene>
    <name evidence="3" type="primary">LOC116288676</name>
</gene>
<evidence type="ECO:0000313" key="3">
    <source>
        <dbReference type="RefSeq" id="XP_031551357.1"/>
    </source>
</evidence>
<feature type="region of interest" description="Disordered" evidence="1">
    <location>
        <begin position="900"/>
        <end position="935"/>
    </location>
</feature>
<feature type="compositionally biased region" description="Basic and acidic residues" evidence="1">
    <location>
        <begin position="442"/>
        <end position="454"/>
    </location>
</feature>
<feature type="region of interest" description="Disordered" evidence="1">
    <location>
        <begin position="435"/>
        <end position="457"/>
    </location>
</feature>
<feature type="compositionally biased region" description="Polar residues" evidence="1">
    <location>
        <begin position="900"/>
        <end position="924"/>
    </location>
</feature>
<dbReference type="RefSeq" id="XP_031551357.1">
    <property type="nucleotide sequence ID" value="XM_031695497.1"/>
</dbReference>
<evidence type="ECO:0000313" key="2">
    <source>
        <dbReference type="Proteomes" id="UP000515163"/>
    </source>
</evidence>
<feature type="compositionally biased region" description="Basic and acidic residues" evidence="1">
    <location>
        <begin position="395"/>
        <end position="409"/>
    </location>
</feature>
<feature type="compositionally biased region" description="Polar residues" evidence="1">
    <location>
        <begin position="825"/>
        <end position="838"/>
    </location>
</feature>
<feature type="region of interest" description="Disordered" evidence="1">
    <location>
        <begin position="276"/>
        <end position="296"/>
    </location>
</feature>
<accession>A0A6P8HFI5</accession>